<dbReference type="Proteomes" id="UP000054266">
    <property type="component" value="Unassembled WGS sequence"/>
</dbReference>
<keyword evidence="3" id="KW-1185">Reference proteome</keyword>
<evidence type="ECO:0000259" key="1">
    <source>
        <dbReference type="SMART" id="SM00849"/>
    </source>
</evidence>
<evidence type="ECO:0000313" key="2">
    <source>
        <dbReference type="EMBL" id="KIW71089.1"/>
    </source>
</evidence>
<dbReference type="InterPro" id="IPR050855">
    <property type="entry name" value="NDM-1-like"/>
</dbReference>
<name>A0A0D2GFW2_9EURO</name>
<dbReference type="CDD" id="cd07739">
    <property type="entry name" value="metallo-hydrolase-like_MBL-fold"/>
    <property type="match status" value="1"/>
</dbReference>
<dbReference type="AlphaFoldDB" id="A0A0D2GFW2"/>
<gene>
    <name evidence="2" type="ORF">PV04_03297</name>
</gene>
<dbReference type="InterPro" id="IPR001279">
    <property type="entry name" value="Metallo-B-lactamas"/>
</dbReference>
<feature type="domain" description="Metallo-beta-lactamase" evidence="1">
    <location>
        <begin position="28"/>
        <end position="226"/>
    </location>
</feature>
<reference evidence="2 3" key="1">
    <citation type="submission" date="2015-01" db="EMBL/GenBank/DDBJ databases">
        <title>The Genome Sequence of Capronia semiimmersa CBS27337.</title>
        <authorList>
            <consortium name="The Broad Institute Genomics Platform"/>
            <person name="Cuomo C."/>
            <person name="de Hoog S."/>
            <person name="Gorbushina A."/>
            <person name="Stielow B."/>
            <person name="Teixiera M."/>
            <person name="Abouelleil A."/>
            <person name="Chapman S.B."/>
            <person name="Priest M."/>
            <person name="Young S.K."/>
            <person name="Wortman J."/>
            <person name="Nusbaum C."/>
            <person name="Birren B."/>
        </authorList>
    </citation>
    <scope>NUCLEOTIDE SEQUENCE [LARGE SCALE GENOMIC DNA]</scope>
    <source>
        <strain evidence="2 3">CBS 27337</strain>
    </source>
</reference>
<sequence>MPLYTSIYVAPPIPITGPNGKPAGTWSPIACTLIHTTQHAVLVDTPITKAQTDDLIRWIEQTLHPGARLQYIYITHGHGDHWFGINMLLRHFPGAKAIATPATIAHMKGQAAERATWESRFPGGQIDTTFVLAEPVDASGGFDIPGESDGSRIQFQVIEVGHSDTHDSTVLFVPDLKLVVAGDVAYGDVHQMLAEANTHALRMEWVRAIETVQALKPTPEIVVPGHMKVTEVPGAWHLENSKKYILDFDRLVESGQYTKAKDLVGKMKTLWPTRFNDGALIMGGISTLKVKEKELKAKGGKL</sequence>
<dbReference type="InterPro" id="IPR036866">
    <property type="entry name" value="RibonucZ/Hydroxyglut_hydro"/>
</dbReference>
<evidence type="ECO:0000313" key="3">
    <source>
        <dbReference type="Proteomes" id="UP000054266"/>
    </source>
</evidence>
<proteinExistence type="predicted"/>
<organism evidence="2 3">
    <name type="scientific">Phialophora macrospora</name>
    <dbReference type="NCBI Taxonomy" id="1851006"/>
    <lineage>
        <taxon>Eukaryota</taxon>
        <taxon>Fungi</taxon>
        <taxon>Dikarya</taxon>
        <taxon>Ascomycota</taxon>
        <taxon>Pezizomycotina</taxon>
        <taxon>Eurotiomycetes</taxon>
        <taxon>Chaetothyriomycetidae</taxon>
        <taxon>Chaetothyriales</taxon>
        <taxon>Herpotrichiellaceae</taxon>
        <taxon>Phialophora</taxon>
    </lineage>
</organism>
<dbReference type="Gene3D" id="3.60.15.10">
    <property type="entry name" value="Ribonuclease Z/Hydroxyacylglutathione hydrolase-like"/>
    <property type="match status" value="1"/>
</dbReference>
<protein>
    <recommendedName>
        <fullName evidence="1">Metallo-beta-lactamase domain-containing protein</fullName>
    </recommendedName>
</protein>
<dbReference type="Pfam" id="PF00753">
    <property type="entry name" value="Lactamase_B"/>
    <property type="match status" value="1"/>
</dbReference>
<dbReference type="PANTHER" id="PTHR42951">
    <property type="entry name" value="METALLO-BETA-LACTAMASE DOMAIN-CONTAINING"/>
    <property type="match status" value="1"/>
</dbReference>
<dbReference type="HOGENOM" id="CLU_054962_1_0_1"/>
<dbReference type="EMBL" id="KN846957">
    <property type="protein sequence ID" value="KIW71089.1"/>
    <property type="molecule type" value="Genomic_DNA"/>
</dbReference>
<accession>A0A0D2GFW2</accession>
<dbReference type="PANTHER" id="PTHR42951:SF14">
    <property type="entry name" value="METALLO-BETA-LACTAMASE SUPERFAMILY PROTEIN"/>
    <property type="match status" value="1"/>
</dbReference>
<dbReference type="SMART" id="SM00849">
    <property type="entry name" value="Lactamase_B"/>
    <property type="match status" value="1"/>
</dbReference>
<dbReference type="SUPFAM" id="SSF56281">
    <property type="entry name" value="Metallo-hydrolase/oxidoreductase"/>
    <property type="match status" value="1"/>
</dbReference>